<reference evidence="14" key="1">
    <citation type="journal article" date="2019" name="Sci. Rep.">
        <title>Draft genome of Tanacetum cinerariifolium, the natural source of mosquito coil.</title>
        <authorList>
            <person name="Yamashiro T."/>
            <person name="Shiraishi A."/>
            <person name="Satake H."/>
            <person name="Nakayama K."/>
        </authorList>
    </citation>
    <scope>NUCLEOTIDE SEQUENCE</scope>
</reference>
<keyword evidence="9" id="KW-0233">DNA recombination</keyword>
<evidence type="ECO:0000256" key="5">
    <source>
        <dbReference type="ARBA" id="ARBA00022842"/>
    </source>
</evidence>
<accession>A0A6L2K5H2</accession>
<keyword evidence="2" id="KW-0479">Metal-binding</keyword>
<keyword evidence="5" id="KW-0460">Magnesium</keyword>
<dbReference type="GO" id="GO:0003676">
    <property type="term" value="F:nucleic acid binding"/>
    <property type="evidence" value="ECO:0007669"/>
    <property type="project" value="InterPro"/>
</dbReference>
<dbReference type="SUPFAM" id="SSF53098">
    <property type="entry name" value="Ribonuclease H-like"/>
    <property type="match status" value="1"/>
</dbReference>
<dbReference type="GO" id="GO:0006310">
    <property type="term" value="P:DNA recombination"/>
    <property type="evidence" value="ECO:0007669"/>
    <property type="project" value="UniProtKB-KW"/>
</dbReference>
<keyword evidence="3" id="KW-0255">Endonuclease</keyword>
<dbReference type="GO" id="GO:0015074">
    <property type="term" value="P:DNA integration"/>
    <property type="evidence" value="ECO:0007669"/>
    <property type="project" value="UniProtKB-KW"/>
</dbReference>
<dbReference type="InterPro" id="IPR012337">
    <property type="entry name" value="RNaseH-like_sf"/>
</dbReference>
<evidence type="ECO:0000313" key="14">
    <source>
        <dbReference type="EMBL" id="GEU43305.1"/>
    </source>
</evidence>
<keyword evidence="7" id="KW-0695">RNA-directed DNA polymerase</keyword>
<evidence type="ECO:0000259" key="13">
    <source>
        <dbReference type="Pfam" id="PF25597"/>
    </source>
</evidence>
<feature type="domain" description="Retroviral polymerase SH3-like" evidence="13">
    <location>
        <begin position="112"/>
        <end position="162"/>
    </location>
</feature>
<evidence type="ECO:0000256" key="10">
    <source>
        <dbReference type="ARBA" id="ARBA00023268"/>
    </source>
</evidence>
<evidence type="ECO:0000259" key="12">
    <source>
        <dbReference type="Pfam" id="PF07727"/>
    </source>
</evidence>
<evidence type="ECO:0000256" key="6">
    <source>
        <dbReference type="ARBA" id="ARBA00022908"/>
    </source>
</evidence>
<evidence type="ECO:0000256" key="8">
    <source>
        <dbReference type="ARBA" id="ARBA00022932"/>
    </source>
</evidence>
<keyword evidence="1" id="KW-0540">Nuclease</keyword>
<keyword evidence="8" id="KW-0808">Transferase</keyword>
<dbReference type="GO" id="GO:0003887">
    <property type="term" value="F:DNA-directed DNA polymerase activity"/>
    <property type="evidence" value="ECO:0007669"/>
    <property type="project" value="UniProtKB-KW"/>
</dbReference>
<dbReference type="Pfam" id="PF25597">
    <property type="entry name" value="SH3_retrovirus"/>
    <property type="match status" value="1"/>
</dbReference>
<dbReference type="GO" id="GO:0046872">
    <property type="term" value="F:metal ion binding"/>
    <property type="evidence" value="ECO:0007669"/>
    <property type="project" value="UniProtKB-KW"/>
</dbReference>
<dbReference type="AlphaFoldDB" id="A0A6L2K5H2"/>
<feature type="domain" description="Reverse transcriptase Ty1/copia-type" evidence="12">
    <location>
        <begin position="274"/>
        <end position="422"/>
    </location>
</feature>
<dbReference type="InterPro" id="IPR057670">
    <property type="entry name" value="SH3_retrovirus"/>
</dbReference>
<evidence type="ECO:0000256" key="7">
    <source>
        <dbReference type="ARBA" id="ARBA00022918"/>
    </source>
</evidence>
<dbReference type="GO" id="GO:0004519">
    <property type="term" value="F:endonuclease activity"/>
    <property type="evidence" value="ECO:0007669"/>
    <property type="project" value="UniProtKB-KW"/>
</dbReference>
<dbReference type="PANTHER" id="PTHR42648:SF11">
    <property type="entry name" value="TRANSPOSON TY4-P GAG-POL POLYPROTEIN"/>
    <property type="match status" value="1"/>
</dbReference>
<feature type="region of interest" description="Disordered" evidence="11">
    <location>
        <begin position="170"/>
        <end position="192"/>
    </location>
</feature>
<evidence type="ECO:0000256" key="11">
    <source>
        <dbReference type="SAM" id="MobiDB-lite"/>
    </source>
</evidence>
<dbReference type="InterPro" id="IPR013103">
    <property type="entry name" value="RVT_2"/>
</dbReference>
<dbReference type="GO" id="GO:0016787">
    <property type="term" value="F:hydrolase activity"/>
    <property type="evidence" value="ECO:0007669"/>
    <property type="project" value="UniProtKB-KW"/>
</dbReference>
<dbReference type="InterPro" id="IPR043502">
    <property type="entry name" value="DNA/RNA_pol_sf"/>
</dbReference>
<proteinExistence type="predicted"/>
<evidence type="ECO:0000256" key="9">
    <source>
        <dbReference type="ARBA" id="ARBA00023172"/>
    </source>
</evidence>
<dbReference type="PANTHER" id="PTHR42648">
    <property type="entry name" value="TRANSPOSASE, PUTATIVE-RELATED"/>
    <property type="match status" value="1"/>
</dbReference>
<keyword evidence="8" id="KW-0239">DNA-directed DNA polymerase</keyword>
<evidence type="ECO:0000256" key="4">
    <source>
        <dbReference type="ARBA" id="ARBA00022801"/>
    </source>
</evidence>
<keyword evidence="8" id="KW-0548">Nucleotidyltransferase</keyword>
<dbReference type="SUPFAM" id="SSF56672">
    <property type="entry name" value="DNA/RNA polymerases"/>
    <property type="match status" value="1"/>
</dbReference>
<keyword evidence="4" id="KW-0378">Hydrolase</keyword>
<evidence type="ECO:0000256" key="3">
    <source>
        <dbReference type="ARBA" id="ARBA00022759"/>
    </source>
</evidence>
<name>A0A6L2K5H2_TANCI</name>
<evidence type="ECO:0000256" key="2">
    <source>
        <dbReference type="ARBA" id="ARBA00022723"/>
    </source>
</evidence>
<dbReference type="InterPro" id="IPR039537">
    <property type="entry name" value="Retrotran_Ty1/copia-like"/>
</dbReference>
<dbReference type="GO" id="GO:0003964">
    <property type="term" value="F:RNA-directed DNA polymerase activity"/>
    <property type="evidence" value="ECO:0007669"/>
    <property type="project" value="UniProtKB-KW"/>
</dbReference>
<keyword evidence="6" id="KW-0229">DNA integration</keyword>
<gene>
    <name evidence="14" type="ORF">Tci_015283</name>
</gene>
<dbReference type="InterPro" id="IPR036397">
    <property type="entry name" value="RNaseH_sf"/>
</dbReference>
<protein>
    <submittedName>
        <fullName evidence="14">Retrovirus-related Pol polyprotein from transposon TNT 1-94</fullName>
    </submittedName>
</protein>
<comment type="caution">
    <text evidence="14">The sequence shown here is derived from an EMBL/GenBank/DDBJ whole genome shotgun (WGS) entry which is preliminary data.</text>
</comment>
<keyword evidence="10" id="KW-0511">Multifunctional enzyme</keyword>
<sequence>MLQMFHHLLLLSMTDRFRNDQIVKILGYGDYQLGNVIISWNGVVEIRNRSLMEAARTMLIFSKDPLFMWAEAIHTACYTQNRSLIRLRYNKTPYNLMRDKKPDLSYIHVFGSLCYPTNDSEDLGKLDAKANIGIFVGYAPAKKGFRIYNRRTWKIMETIHVSTSINQDALSTSIPSTQDQEHSPIVSQGFEESQKTPHFYGDPLHKSLYEDSTSQGSDPSRSGSTRKNLKTNAMWCYFDAFLTSVEPKNFKQAKTEPSWIDATQEEIHEYERLEVWELVSCPGKVMLIKLKWIYKVKTDEFGGLLKNKARLVSQGFRQKERFNFEESFAPVARIEAIHIFVANATNKNITIYQMDVKTAFLNGELKEEVYVSQPDGFVYQDNPSHVYKLKKALYGLKQAPRAWYDMLSSFLISQHFSKDTLYEAFNNFNFILKIDKDLFTFDIQGTGTYEEYKLNNLVTRDIEEAWLDNGVPYQLCDHTCKPYRFKNGVTKWPTCSSDIDGFYNGGDLPGMVRVGSMIYFQYHKWYDEIVDGRLKEETLIKS</sequence>
<evidence type="ECO:0000256" key="1">
    <source>
        <dbReference type="ARBA" id="ARBA00022722"/>
    </source>
</evidence>
<dbReference type="EMBL" id="BKCJ010001690">
    <property type="protein sequence ID" value="GEU43305.1"/>
    <property type="molecule type" value="Genomic_DNA"/>
</dbReference>
<dbReference type="Pfam" id="PF07727">
    <property type="entry name" value="RVT_2"/>
    <property type="match status" value="1"/>
</dbReference>
<organism evidence="14">
    <name type="scientific">Tanacetum cinerariifolium</name>
    <name type="common">Dalmatian daisy</name>
    <name type="synonym">Chrysanthemum cinerariifolium</name>
    <dbReference type="NCBI Taxonomy" id="118510"/>
    <lineage>
        <taxon>Eukaryota</taxon>
        <taxon>Viridiplantae</taxon>
        <taxon>Streptophyta</taxon>
        <taxon>Embryophyta</taxon>
        <taxon>Tracheophyta</taxon>
        <taxon>Spermatophyta</taxon>
        <taxon>Magnoliopsida</taxon>
        <taxon>eudicotyledons</taxon>
        <taxon>Gunneridae</taxon>
        <taxon>Pentapetalae</taxon>
        <taxon>asterids</taxon>
        <taxon>campanulids</taxon>
        <taxon>Asterales</taxon>
        <taxon>Asteraceae</taxon>
        <taxon>Asteroideae</taxon>
        <taxon>Anthemideae</taxon>
        <taxon>Anthemidinae</taxon>
        <taxon>Tanacetum</taxon>
    </lineage>
</organism>
<dbReference type="Gene3D" id="3.30.420.10">
    <property type="entry name" value="Ribonuclease H-like superfamily/Ribonuclease H"/>
    <property type="match status" value="1"/>
</dbReference>